<reference evidence="1 2" key="1">
    <citation type="submission" date="2019-09" db="EMBL/GenBank/DDBJ databases">
        <authorList>
            <person name="Wang X."/>
        </authorList>
    </citation>
    <scope>NUCLEOTIDE SEQUENCE [LARGE SCALE GENOMIC DNA]</scope>
    <source>
        <strain evidence="1 2">CICC 11023</strain>
    </source>
</reference>
<proteinExistence type="predicted"/>
<evidence type="ECO:0000313" key="1">
    <source>
        <dbReference type="EMBL" id="KAA8880580.1"/>
    </source>
</evidence>
<name>A0A5N0DW57_9NOCA</name>
<sequence length="163" mass="17070">MSFLTVVVLVGVAVLVVVVGVVVSRLLPALSLHLPAAPGSTASGDVQPPGQLGAAASCERVDTDGDVQRCVIPADHPLLWGGITADKSLVFTMSVTTDGQIADTIRRWRAANIALCDGRMFVGIDASDSVRYANPHTRVQLSTEPFASRSGAQAFVWRSGLVC</sequence>
<comment type="caution">
    <text evidence="1">The sequence shown here is derived from an EMBL/GenBank/DDBJ whole genome shotgun (WGS) entry which is preliminary data.</text>
</comment>
<dbReference type="OrthoDB" id="4538788at2"/>
<accession>A0A5N0DW57</accession>
<gene>
    <name evidence="1" type="ORF">F3087_40380</name>
</gene>
<protein>
    <submittedName>
        <fullName evidence="1">Uncharacterized protein</fullName>
    </submittedName>
</protein>
<dbReference type="Proteomes" id="UP000323876">
    <property type="component" value="Unassembled WGS sequence"/>
</dbReference>
<evidence type="ECO:0000313" key="2">
    <source>
        <dbReference type="Proteomes" id="UP000323876"/>
    </source>
</evidence>
<organism evidence="1 2">
    <name type="scientific">Nocardia colli</name>
    <dbReference type="NCBI Taxonomy" id="2545717"/>
    <lineage>
        <taxon>Bacteria</taxon>
        <taxon>Bacillati</taxon>
        <taxon>Actinomycetota</taxon>
        <taxon>Actinomycetes</taxon>
        <taxon>Mycobacteriales</taxon>
        <taxon>Nocardiaceae</taxon>
        <taxon>Nocardia</taxon>
    </lineage>
</organism>
<keyword evidence="2" id="KW-1185">Reference proteome</keyword>
<dbReference type="RefSeq" id="WP_150407458.1">
    <property type="nucleotide sequence ID" value="NZ_VXLC01000032.1"/>
</dbReference>
<dbReference type="AlphaFoldDB" id="A0A5N0DW57"/>
<dbReference type="EMBL" id="VXLC01000032">
    <property type="protein sequence ID" value="KAA8880580.1"/>
    <property type="molecule type" value="Genomic_DNA"/>
</dbReference>